<dbReference type="EMBL" id="MZ151943">
    <property type="protein sequence ID" value="QXV67788.1"/>
    <property type="molecule type" value="Genomic_DNA"/>
</dbReference>
<dbReference type="InterPro" id="IPR058046">
    <property type="entry name" value="UL34"/>
</dbReference>
<evidence type="ECO:0000313" key="3">
    <source>
        <dbReference type="EMBL" id="QXV67788.1"/>
    </source>
</evidence>
<evidence type="ECO:0000256" key="1">
    <source>
        <dbReference type="SAM" id="MobiDB-lite"/>
    </source>
</evidence>
<evidence type="ECO:0000313" key="2">
    <source>
        <dbReference type="EMBL" id="AAM00685.1"/>
    </source>
</evidence>
<dbReference type="Proteomes" id="UP000099188">
    <property type="component" value="Segment"/>
</dbReference>
<feature type="region of interest" description="Disordered" evidence="1">
    <location>
        <begin position="295"/>
        <end position="365"/>
    </location>
</feature>
<organism evidence="2 4">
    <name type="scientific">Panine betaherpesvirus 2</name>
    <name type="common">Chimpanzee cytomegalovirus</name>
    <dbReference type="NCBI Taxonomy" id="188763"/>
    <lineage>
        <taxon>Viruses</taxon>
        <taxon>Duplodnaviria</taxon>
        <taxon>Heunggongvirae</taxon>
        <taxon>Peploviricota</taxon>
        <taxon>Herviviricetes</taxon>
        <taxon>Herpesvirales</taxon>
        <taxon>Orthoherpesviridae</taxon>
        <taxon>Betaherpesvirinae</taxon>
        <taxon>Cytomegalovirus</taxon>
        <taxon>Cytomegalovirus paninebeta2</taxon>
    </lineage>
</organism>
<evidence type="ECO:0000313" key="4">
    <source>
        <dbReference type="Proteomes" id="UP000099188"/>
    </source>
</evidence>
<feature type="compositionally biased region" description="Pro residues" evidence="1">
    <location>
        <begin position="296"/>
        <end position="306"/>
    </location>
</feature>
<dbReference type="RefSeq" id="NP_612678.1">
    <property type="nucleotide sequence ID" value="NC_003521.1"/>
</dbReference>
<dbReference type="OrthoDB" id="9476at10239"/>
<protein>
    <submittedName>
        <fullName evidence="2">Protein UL34</fullName>
    </submittedName>
</protein>
<dbReference type="EMBL" id="AF480884">
    <property type="protein sequence ID" value="AAM00685.1"/>
    <property type="molecule type" value="Genomic_DNA"/>
</dbReference>
<keyword evidence="4" id="KW-1185">Reference proteome</keyword>
<reference evidence="2 4" key="1">
    <citation type="journal article" date="2003" name="J. Gen. Virol.">
        <title>The human cytomegalovirus genome revisited: comparison with the chimpanzee cytomegalovirus genome.</title>
        <authorList>
            <person name="Davison A.J."/>
            <person name="Dolan A."/>
            <person name="Akter P."/>
            <person name="Addison C."/>
            <person name="Dargan D.J."/>
            <person name="Alcendor D.J."/>
            <person name="McGeoch D.J."/>
            <person name="Hayward G.S."/>
        </authorList>
    </citation>
    <scope>NUCLEOTIDE SEQUENCE [LARGE SCALE GENOMIC DNA]</scope>
    <source>
        <strain evidence="2">Heberling</strain>
    </source>
</reference>
<dbReference type="Pfam" id="PF25722">
    <property type="entry name" value="CMV_UL34"/>
    <property type="match status" value="1"/>
</dbReference>
<name>Q8QS54_9BETA</name>
<gene>
    <name evidence="2" type="primary">UL34</name>
    <name evidence="2" type="ORF">CCMVgp036</name>
</gene>
<dbReference type="GeneID" id="935548"/>
<proteinExistence type="predicted"/>
<feature type="compositionally biased region" description="Acidic residues" evidence="1">
    <location>
        <begin position="321"/>
        <end position="336"/>
    </location>
</feature>
<reference evidence="3" key="2">
    <citation type="submission" date="2021-05" db="EMBL/GenBank/DDBJ databases">
        <title>Cloning and multi-omic analysis of chimpanzee cytomegalovirus: a resource for comparative functional genomics.</title>
        <authorList>
            <person name="Phan Q.V."/>
        </authorList>
    </citation>
    <scope>NUCLEOTIDE SEQUENCE</scope>
    <source>
        <strain evidence="3">Heberling</strain>
    </source>
</reference>
<dbReference type="KEGG" id="vg:935548"/>
<feature type="compositionally biased region" description="Basic residues" evidence="1">
    <location>
        <begin position="307"/>
        <end position="318"/>
    </location>
</feature>
<sequence length="365" mass="40747">MEFIITTRDFSNDDSVLRAAEMRDNVAGTISKAYKGTVRAEGKKKLLLKHLPVQPGGCTRRNGNLFVFCTDRDYRKFHQGIAQLKRAPVDLEPSEIQQVTSNIRCRLQPSERDPPAPTDDLQTAVSRVCTLFNQLVFTAQLRHYCEHQEKIVAYARDELTKRCGERSALGVEVHALVALLPHERHRDLCNVLIGLLHQTPHMWARSIRLIAILRHYLQNSLLNLLVSSGLDISQVFDACYQSEAYRILFQIGNSDSPAPSPSYCVPDEEAAAALELSQRASAAAVLAAAANIRQRLPPPLPSSRPPAPRRRRRVKHRSSGGDEDDERDDNEDEEEAAAAAGEQRGGEEEQQQEETTTTTPTPLCI</sequence>
<accession>Q8QS54</accession>